<dbReference type="Proteomes" id="UP000244168">
    <property type="component" value="Unassembled WGS sequence"/>
</dbReference>
<dbReference type="EC" id="3.2.1.51" evidence="3"/>
<feature type="domain" description="Alpha-L-fucosidase C-terminal" evidence="8">
    <location>
        <begin position="465"/>
        <end position="543"/>
    </location>
</feature>
<dbReference type="Pfam" id="PF16757">
    <property type="entry name" value="Fucosidase_C"/>
    <property type="match status" value="1"/>
</dbReference>
<evidence type="ECO:0000256" key="3">
    <source>
        <dbReference type="ARBA" id="ARBA00012662"/>
    </source>
</evidence>
<dbReference type="GO" id="GO:0006004">
    <property type="term" value="P:fucose metabolic process"/>
    <property type="evidence" value="ECO:0007669"/>
    <property type="project" value="InterPro"/>
</dbReference>
<protein>
    <recommendedName>
        <fullName evidence="3">alpha-L-fucosidase</fullName>
        <ecNumber evidence="3">3.2.1.51</ecNumber>
    </recommendedName>
</protein>
<keyword evidence="6" id="KW-0326">Glycosidase</keyword>
<comment type="function">
    <text evidence="1">Alpha-L-fucosidase is responsible for hydrolyzing the alpha-1,6-linked fucose joined to the reducing-end N-acetylglucosamine of the carbohydrate moieties of glycoproteins.</text>
</comment>
<comment type="similarity">
    <text evidence="2">Belongs to the glycosyl hydrolase 29 family.</text>
</comment>
<dbReference type="GO" id="GO:0005764">
    <property type="term" value="C:lysosome"/>
    <property type="evidence" value="ECO:0007669"/>
    <property type="project" value="TreeGrafter"/>
</dbReference>
<evidence type="ECO:0000256" key="2">
    <source>
        <dbReference type="ARBA" id="ARBA00007951"/>
    </source>
</evidence>
<evidence type="ECO:0000256" key="6">
    <source>
        <dbReference type="ARBA" id="ARBA00023295"/>
    </source>
</evidence>
<feature type="domain" description="Glycoside hydrolase family 29 N-terminal" evidence="7">
    <location>
        <begin position="37"/>
        <end position="429"/>
    </location>
</feature>
<dbReference type="GO" id="GO:0004560">
    <property type="term" value="F:alpha-L-fucosidase activity"/>
    <property type="evidence" value="ECO:0007669"/>
    <property type="project" value="InterPro"/>
</dbReference>
<evidence type="ECO:0000256" key="1">
    <source>
        <dbReference type="ARBA" id="ARBA00004071"/>
    </source>
</evidence>
<dbReference type="PANTHER" id="PTHR10030:SF37">
    <property type="entry name" value="ALPHA-L-FUCOSIDASE-RELATED"/>
    <property type="match status" value="1"/>
</dbReference>
<dbReference type="InterPro" id="IPR017853">
    <property type="entry name" value="GH"/>
</dbReference>
<dbReference type="SUPFAM" id="SSF51445">
    <property type="entry name" value="(Trans)glycosidases"/>
    <property type="match status" value="1"/>
</dbReference>
<dbReference type="RefSeq" id="WP_107828984.1">
    <property type="nucleotide sequence ID" value="NZ_CP160205.1"/>
</dbReference>
<dbReference type="SMART" id="SM00812">
    <property type="entry name" value="Alpha_L_fucos"/>
    <property type="match status" value="1"/>
</dbReference>
<dbReference type="InterPro" id="IPR000933">
    <property type="entry name" value="Glyco_hydro_29"/>
</dbReference>
<name>A0A2T5J942_9SPHI</name>
<reference evidence="9 10" key="1">
    <citation type="submission" date="2018-04" db="EMBL/GenBank/DDBJ databases">
        <title>Genomic Encyclopedia of Archaeal and Bacterial Type Strains, Phase II (KMG-II): from individual species to whole genera.</title>
        <authorList>
            <person name="Goeker M."/>
        </authorList>
    </citation>
    <scope>NUCLEOTIDE SEQUENCE [LARGE SCALE GENOMIC DNA]</scope>
    <source>
        <strain evidence="9 10">DSM 26809</strain>
    </source>
</reference>
<evidence type="ECO:0000259" key="8">
    <source>
        <dbReference type="Pfam" id="PF16757"/>
    </source>
</evidence>
<dbReference type="OrthoDB" id="107551at2"/>
<dbReference type="InterPro" id="IPR013780">
    <property type="entry name" value="Glyco_hydro_b"/>
</dbReference>
<keyword evidence="5" id="KW-0378">Hydrolase</keyword>
<evidence type="ECO:0000259" key="7">
    <source>
        <dbReference type="Pfam" id="PF01120"/>
    </source>
</evidence>
<dbReference type="InterPro" id="IPR031919">
    <property type="entry name" value="Fucosidase_C"/>
</dbReference>
<evidence type="ECO:0000256" key="5">
    <source>
        <dbReference type="ARBA" id="ARBA00022801"/>
    </source>
</evidence>
<dbReference type="InterPro" id="IPR016286">
    <property type="entry name" value="FUC_metazoa-typ"/>
</dbReference>
<gene>
    <name evidence="9" type="ORF">C8P68_10470</name>
</gene>
<dbReference type="AlphaFoldDB" id="A0A2T5J942"/>
<organism evidence="9 10">
    <name type="scientific">Mucilaginibacter yixingensis</name>
    <dbReference type="NCBI Taxonomy" id="1295612"/>
    <lineage>
        <taxon>Bacteria</taxon>
        <taxon>Pseudomonadati</taxon>
        <taxon>Bacteroidota</taxon>
        <taxon>Sphingobacteriia</taxon>
        <taxon>Sphingobacteriales</taxon>
        <taxon>Sphingobacteriaceae</taxon>
        <taxon>Mucilaginibacter</taxon>
    </lineage>
</organism>
<comment type="caution">
    <text evidence="9">The sequence shown here is derived from an EMBL/GenBank/DDBJ whole genome shotgun (WGS) entry which is preliminary data.</text>
</comment>
<dbReference type="Pfam" id="PF01120">
    <property type="entry name" value="Alpha_L_fucos"/>
    <property type="match status" value="1"/>
</dbReference>
<keyword evidence="10" id="KW-1185">Reference proteome</keyword>
<proteinExistence type="inferred from homology"/>
<dbReference type="EMBL" id="QAOQ01000004">
    <property type="protein sequence ID" value="PTQ96585.1"/>
    <property type="molecule type" value="Genomic_DNA"/>
</dbReference>
<evidence type="ECO:0000313" key="10">
    <source>
        <dbReference type="Proteomes" id="UP000244168"/>
    </source>
</evidence>
<keyword evidence="4" id="KW-0732">Signal</keyword>
<dbReference type="PIRSF" id="PIRSF001092">
    <property type="entry name" value="Alpha-L-fucosidase"/>
    <property type="match status" value="1"/>
</dbReference>
<dbReference type="PANTHER" id="PTHR10030">
    <property type="entry name" value="ALPHA-L-FUCOSIDASE"/>
    <property type="match status" value="1"/>
</dbReference>
<dbReference type="InterPro" id="IPR057739">
    <property type="entry name" value="Glyco_hydro_29_N"/>
</dbReference>
<evidence type="ECO:0000313" key="9">
    <source>
        <dbReference type="EMBL" id="PTQ96585.1"/>
    </source>
</evidence>
<accession>A0A2T5J942</accession>
<dbReference type="Gene3D" id="2.60.40.1180">
    <property type="entry name" value="Golgi alpha-mannosidase II"/>
    <property type="match status" value="1"/>
</dbReference>
<dbReference type="GO" id="GO:0016139">
    <property type="term" value="P:glycoside catabolic process"/>
    <property type="evidence" value="ECO:0007669"/>
    <property type="project" value="TreeGrafter"/>
</dbReference>
<sequence length="547" mass="61313">MKRRTLIKGALTGISSLYLSKLYSKGLFLADGMQGIAPGPFQSSWDSLTQYQVPDWFRDAKFGLWAHWSPQCQPERGDWYARGMYQEGSDQYKYHCEKYGHPSKFGFKDVINEWKADKWDPEELVSLYKKAGAKYFVALANHHDNFDLFPSKYQSWNSTRIGPKKDLIGGWAKAAKNNGLPFGVSVHAAHAWSWYETAQRSDKSGPLTGVPYDGKMTAADGAGKWWNGYDPQELYAQNHPLSLDSENNGMIHKQWNWGNGVTPPSKAYCEKFYNRMITLIDKYEPDLMYFDDTALPLWPASDVGLRVAAHLYNSSIKKHGKLRAVINGKILDEQQRKCMVWDIERGQSNQIEPLPWQTDTCIGGWHYDRRLYDNNKYKSAKTVVHTLADVVSKNGNLLLNIPVRGDGSIDDKERAVVEDVAAWMAVNSEAIYGTRPWTTFGEGPAMETAAPLSAQGFNEGKGKPFVADDIRFTTKGKTLYAILLGWPENGKTLVKSLGDKSKVTTVSLLGGPGRLSFEQSASGLSVHLPEQQPCKDAFVLKIEGAIV</sequence>
<dbReference type="Gene3D" id="3.20.20.80">
    <property type="entry name" value="Glycosidases"/>
    <property type="match status" value="1"/>
</dbReference>
<evidence type="ECO:0000256" key="4">
    <source>
        <dbReference type="ARBA" id="ARBA00022729"/>
    </source>
</evidence>